<dbReference type="FunFam" id="1.25.40.10:FF:000351">
    <property type="entry name" value="Pentatricopeptide repeat-containing protein"/>
    <property type="match status" value="1"/>
</dbReference>
<evidence type="ECO:0000256" key="2">
    <source>
        <dbReference type="PROSITE-ProRule" id="PRU00708"/>
    </source>
</evidence>
<evidence type="ECO:0000313" key="4">
    <source>
        <dbReference type="Proteomes" id="UP001141806"/>
    </source>
</evidence>
<keyword evidence="4" id="KW-1185">Reference proteome</keyword>
<reference evidence="3" key="1">
    <citation type="journal article" date="2023" name="Plant J.">
        <title>The genome of the king protea, Protea cynaroides.</title>
        <authorList>
            <person name="Chang J."/>
            <person name="Duong T.A."/>
            <person name="Schoeman C."/>
            <person name="Ma X."/>
            <person name="Roodt D."/>
            <person name="Barker N."/>
            <person name="Li Z."/>
            <person name="Van de Peer Y."/>
            <person name="Mizrachi E."/>
        </authorList>
    </citation>
    <scope>NUCLEOTIDE SEQUENCE</scope>
    <source>
        <tissue evidence="3">Young leaves</tissue>
    </source>
</reference>
<feature type="repeat" description="PPR" evidence="2">
    <location>
        <begin position="379"/>
        <end position="413"/>
    </location>
</feature>
<dbReference type="Pfam" id="PF20431">
    <property type="entry name" value="E_motif"/>
    <property type="match status" value="1"/>
</dbReference>
<dbReference type="PROSITE" id="PS51375">
    <property type="entry name" value="PPR"/>
    <property type="match status" value="8"/>
</dbReference>
<dbReference type="InterPro" id="IPR046960">
    <property type="entry name" value="PPR_At4g14850-like_plant"/>
</dbReference>
<feature type="repeat" description="PPR" evidence="2">
    <location>
        <begin position="575"/>
        <end position="609"/>
    </location>
</feature>
<comment type="caution">
    <text evidence="3">The sequence shown here is derived from an EMBL/GenBank/DDBJ whole genome shotgun (WGS) entry which is preliminary data.</text>
</comment>
<dbReference type="Gene3D" id="1.25.40.10">
    <property type="entry name" value="Tetratricopeptide repeat domain"/>
    <property type="match status" value="6"/>
</dbReference>
<sequence length="764" mass="84458">MVVSRLSTLTRSSLVSAIKSSTSRKSLPSGKFVHAQIIKLGLLPETQLFNHLLNLYAKTSDFFSARKVFDEMPEKNLVSFSTLISGYSQSDTPQFSLELVPHLQILGLSLNEFVFSSLILACSKLKRVDEGKQIHALVIVSDFESNPFVKTSLVDMYSKFDNLDSAISIFSSSPIGDPVLYNSMISGLVTFCCYEEAIELFVEARRATDLRPTESTFGSIIKACSNFTREVGEQMHGFVLKTGLDSNCFVGTSLVDMYGKLGDMGSSLKNFHSIASIDLALYNSMIVGFSSNDLHETALRFFGELKSKGFSPDGCTFSSVLKACGGLNYLELGRIIHGVVLKSVFQRDLVINSALIDMYMKCGHIEESYRLFESMPERNAVVYNSMICGYGHNGNSVKAMSLFVNMSRKRIDPNHATFVALMNSCSGQERSIFPHVIKRGFGWDLTVQNALLDGLIKDGAVAESQWLFNKMQKKDVVSWTTVISGLSQLGMHSDALELFKEMQFAGVCPNSFTLSSVLKTCGSLVNLEEGRCVHGCIIKHGIIDDFVDSSLLDMYAKCGAFEESSRLFDVSHKADVVSWNTMIAGCAQHGNGRGALKIFESMEEHGVEPNQVTFTSLLSACSHCGLVDDGVRIFESMSCKHGMVSSIEHYACMVDMFGRAGMLERAKLLIENMPFRPDISIWNTFLAACKLHGDVTLAQLAKDHILGMEGQDTTSVILMSNIYSEKGQWDDVEKLRRRIKDIGGRKEPGLSWVQIKETEKSLAL</sequence>
<dbReference type="FunFam" id="1.25.40.10:FF:000343">
    <property type="entry name" value="Pentatricopeptide repeat-containing protein At3g58590"/>
    <property type="match status" value="1"/>
</dbReference>
<dbReference type="EMBL" id="JAMYWD010000004">
    <property type="protein sequence ID" value="KAJ4973419.1"/>
    <property type="molecule type" value="Genomic_DNA"/>
</dbReference>
<dbReference type="OrthoDB" id="185373at2759"/>
<dbReference type="Proteomes" id="UP001141806">
    <property type="component" value="Unassembled WGS sequence"/>
</dbReference>
<dbReference type="PANTHER" id="PTHR47926:SF342">
    <property type="entry name" value="TETRATRICOPEPTIDE-LIKE HELICAL DOMAIN-CONTAINING PROTEIN-RELATED"/>
    <property type="match status" value="1"/>
</dbReference>
<dbReference type="FunFam" id="1.25.40.10:FF:000090">
    <property type="entry name" value="Pentatricopeptide repeat-containing protein, chloroplastic"/>
    <property type="match status" value="1"/>
</dbReference>
<keyword evidence="1" id="KW-0677">Repeat</keyword>
<evidence type="ECO:0000256" key="1">
    <source>
        <dbReference type="ARBA" id="ARBA00022737"/>
    </source>
</evidence>
<feature type="repeat" description="PPR" evidence="2">
    <location>
        <begin position="177"/>
        <end position="212"/>
    </location>
</feature>
<feature type="repeat" description="PPR" evidence="2">
    <location>
        <begin position="610"/>
        <end position="640"/>
    </location>
</feature>
<dbReference type="NCBIfam" id="TIGR00756">
    <property type="entry name" value="PPR"/>
    <property type="match status" value="7"/>
</dbReference>
<dbReference type="PANTHER" id="PTHR47926">
    <property type="entry name" value="PENTATRICOPEPTIDE REPEAT-CONTAINING PROTEIN"/>
    <property type="match status" value="1"/>
</dbReference>
<dbReference type="Pfam" id="PF13041">
    <property type="entry name" value="PPR_2"/>
    <property type="match status" value="4"/>
</dbReference>
<organism evidence="3 4">
    <name type="scientific">Protea cynaroides</name>
    <dbReference type="NCBI Taxonomy" id="273540"/>
    <lineage>
        <taxon>Eukaryota</taxon>
        <taxon>Viridiplantae</taxon>
        <taxon>Streptophyta</taxon>
        <taxon>Embryophyta</taxon>
        <taxon>Tracheophyta</taxon>
        <taxon>Spermatophyta</taxon>
        <taxon>Magnoliopsida</taxon>
        <taxon>Proteales</taxon>
        <taxon>Proteaceae</taxon>
        <taxon>Protea</taxon>
    </lineage>
</organism>
<dbReference type="GO" id="GO:0003729">
    <property type="term" value="F:mRNA binding"/>
    <property type="evidence" value="ECO:0007669"/>
    <property type="project" value="UniProtKB-ARBA"/>
</dbReference>
<evidence type="ECO:0000313" key="3">
    <source>
        <dbReference type="EMBL" id="KAJ4973419.1"/>
    </source>
</evidence>
<dbReference type="FunFam" id="1.25.40.10:FF:000073">
    <property type="entry name" value="Pentatricopeptide repeat-containing protein chloroplastic"/>
    <property type="match status" value="1"/>
</dbReference>
<evidence type="ECO:0008006" key="5">
    <source>
        <dbReference type="Google" id="ProtNLM"/>
    </source>
</evidence>
<proteinExistence type="predicted"/>
<feature type="repeat" description="PPR" evidence="2">
    <location>
        <begin position="45"/>
        <end position="79"/>
    </location>
</feature>
<dbReference type="InterPro" id="IPR046848">
    <property type="entry name" value="E_motif"/>
</dbReference>
<dbReference type="AlphaFoldDB" id="A0A9Q0KNG4"/>
<gene>
    <name evidence="3" type="ORF">NE237_006593</name>
</gene>
<dbReference type="InterPro" id="IPR011990">
    <property type="entry name" value="TPR-like_helical_dom_sf"/>
</dbReference>
<name>A0A9Q0KNG4_9MAGN</name>
<protein>
    <recommendedName>
        <fullName evidence="5">Pentatricopeptide repeat-containing protein</fullName>
    </recommendedName>
</protein>
<dbReference type="Pfam" id="PF01535">
    <property type="entry name" value="PPR"/>
    <property type="match status" value="3"/>
</dbReference>
<feature type="repeat" description="PPR" evidence="2">
    <location>
        <begin position="278"/>
        <end position="312"/>
    </location>
</feature>
<dbReference type="GO" id="GO:0009451">
    <property type="term" value="P:RNA modification"/>
    <property type="evidence" value="ECO:0007669"/>
    <property type="project" value="InterPro"/>
</dbReference>
<dbReference type="InterPro" id="IPR002885">
    <property type="entry name" value="PPR_rpt"/>
</dbReference>
<feature type="repeat" description="PPR" evidence="2">
    <location>
        <begin position="475"/>
        <end position="509"/>
    </location>
</feature>
<feature type="repeat" description="PPR" evidence="2">
    <location>
        <begin position="348"/>
        <end position="378"/>
    </location>
</feature>
<accession>A0A9Q0KNG4</accession>